<dbReference type="RefSeq" id="XP_009531793.1">
    <property type="nucleotide sequence ID" value="XM_009533498.1"/>
</dbReference>
<dbReference type="AlphaFoldDB" id="G4ZS68"/>
<evidence type="ECO:0000313" key="4">
    <source>
        <dbReference type="Proteomes" id="UP000002640"/>
    </source>
</evidence>
<feature type="domain" description="DUF7492" evidence="2">
    <location>
        <begin position="19"/>
        <end position="219"/>
    </location>
</feature>
<name>G4ZS68_PHYSP</name>
<reference evidence="3 4" key="1">
    <citation type="journal article" date="2006" name="Science">
        <title>Phytophthora genome sequences uncover evolutionary origins and mechanisms of pathogenesis.</title>
        <authorList>
            <person name="Tyler B.M."/>
            <person name="Tripathy S."/>
            <person name="Zhang X."/>
            <person name="Dehal P."/>
            <person name="Jiang R.H."/>
            <person name="Aerts A."/>
            <person name="Arredondo F.D."/>
            <person name="Baxter L."/>
            <person name="Bensasson D."/>
            <person name="Beynon J.L."/>
            <person name="Chapman J."/>
            <person name="Damasceno C.M."/>
            <person name="Dorrance A.E."/>
            <person name="Dou D."/>
            <person name="Dickerman A.W."/>
            <person name="Dubchak I.L."/>
            <person name="Garbelotto M."/>
            <person name="Gijzen M."/>
            <person name="Gordon S.G."/>
            <person name="Govers F."/>
            <person name="Grunwald N.J."/>
            <person name="Huang W."/>
            <person name="Ivors K.L."/>
            <person name="Jones R.W."/>
            <person name="Kamoun S."/>
            <person name="Krampis K."/>
            <person name="Lamour K.H."/>
            <person name="Lee M.K."/>
            <person name="McDonald W.H."/>
            <person name="Medina M."/>
            <person name="Meijer H.J."/>
            <person name="Nordberg E.K."/>
            <person name="Maclean D.J."/>
            <person name="Ospina-Giraldo M.D."/>
            <person name="Morris P.F."/>
            <person name="Phuntumart V."/>
            <person name="Putnam N.H."/>
            <person name="Rash S."/>
            <person name="Rose J.K."/>
            <person name="Sakihama Y."/>
            <person name="Salamov A.A."/>
            <person name="Savidor A."/>
            <person name="Scheuring C.F."/>
            <person name="Smith B.M."/>
            <person name="Sobral B.W."/>
            <person name="Terry A."/>
            <person name="Torto-Alalibo T.A."/>
            <person name="Win J."/>
            <person name="Xu Z."/>
            <person name="Zhang H."/>
            <person name="Grigoriev I.V."/>
            <person name="Rokhsar D.S."/>
            <person name="Boore J.L."/>
        </authorList>
    </citation>
    <scope>NUCLEOTIDE SEQUENCE [LARGE SCALE GENOMIC DNA]</scope>
    <source>
        <strain evidence="3 4">P6497</strain>
    </source>
</reference>
<evidence type="ECO:0000313" key="3">
    <source>
        <dbReference type="EMBL" id="EGZ14364.1"/>
    </source>
</evidence>
<dbReference type="EMBL" id="JH159156">
    <property type="protein sequence ID" value="EGZ14364.1"/>
    <property type="molecule type" value="Genomic_DNA"/>
</dbReference>
<evidence type="ECO:0000256" key="1">
    <source>
        <dbReference type="SAM" id="SignalP"/>
    </source>
</evidence>
<feature type="chain" id="PRO_5003472513" description="DUF7492 domain-containing protein" evidence="1">
    <location>
        <begin position="21"/>
        <end position="261"/>
    </location>
</feature>
<dbReference type="InParanoid" id="G4ZS68"/>
<organism evidence="3 4">
    <name type="scientific">Phytophthora sojae (strain P6497)</name>
    <name type="common">Soybean stem and root rot agent</name>
    <name type="synonym">Phytophthora megasperma f. sp. glycines</name>
    <dbReference type="NCBI Taxonomy" id="1094619"/>
    <lineage>
        <taxon>Eukaryota</taxon>
        <taxon>Sar</taxon>
        <taxon>Stramenopiles</taxon>
        <taxon>Oomycota</taxon>
        <taxon>Peronosporomycetes</taxon>
        <taxon>Peronosporales</taxon>
        <taxon>Peronosporaceae</taxon>
        <taxon>Phytophthora</taxon>
    </lineage>
</organism>
<accession>G4ZS68</accession>
<keyword evidence="4" id="KW-1185">Reference proteome</keyword>
<keyword evidence="1" id="KW-0732">Signal</keyword>
<proteinExistence type="predicted"/>
<dbReference type="InterPro" id="IPR055915">
    <property type="entry name" value="DUF7492"/>
</dbReference>
<evidence type="ECO:0000259" key="2">
    <source>
        <dbReference type="Pfam" id="PF24320"/>
    </source>
</evidence>
<feature type="signal peptide" evidence="1">
    <location>
        <begin position="1"/>
        <end position="20"/>
    </location>
</feature>
<protein>
    <recommendedName>
        <fullName evidence="2">DUF7492 domain-containing protein</fullName>
    </recommendedName>
</protein>
<sequence>MYQRLLSFLISSSVALFSNAHTWIDCLDLNYTKLSEEYGSFMQSTSSVMNVCNGYGEGYPGRYGGTDIDSVYTHRIVHDDEVLGVDVCDGGRLESEYSRGQNVLKVEPGMRVYYGYLSNGHVSIDELGQNTYHGVYWSGSSSYRINSTLQIDNSTLIDGKVLPFDDGRCGGNDQISVSNGYTRMDSGVPCIGYFDVPDDTDSGTYVLVWYWRMYLLNSAGVKDQTLFSYEDSLHNSNDSSACNLLPYMNFEGLHISNSDRF</sequence>
<dbReference type="KEGG" id="psoj:PHYSODRAFT_317058"/>
<gene>
    <name evidence="3" type="ORF">PHYSODRAFT_317058</name>
</gene>
<dbReference type="Proteomes" id="UP000002640">
    <property type="component" value="Unassembled WGS sequence"/>
</dbReference>
<dbReference type="GeneID" id="20644032"/>
<dbReference type="Pfam" id="PF24320">
    <property type="entry name" value="DUF7492"/>
    <property type="match status" value="1"/>
</dbReference>